<evidence type="ECO:0000313" key="3">
    <source>
        <dbReference type="EMBL" id="SFF81543.1"/>
    </source>
</evidence>
<dbReference type="GO" id="GO:0006355">
    <property type="term" value="P:regulation of DNA-templated transcription"/>
    <property type="evidence" value="ECO:0007669"/>
    <property type="project" value="InterPro"/>
</dbReference>
<dbReference type="PANTHER" id="PTHR34293">
    <property type="entry name" value="HTH-TYPE TRANSCRIPTIONAL REGULATOR TRMBL2"/>
    <property type="match status" value="1"/>
</dbReference>
<accession>A0A1I2LQZ5</accession>
<feature type="compositionally biased region" description="Low complexity" evidence="1">
    <location>
        <begin position="340"/>
        <end position="349"/>
    </location>
</feature>
<dbReference type="AlphaFoldDB" id="A0A1I2LQZ5"/>
<evidence type="ECO:0000256" key="1">
    <source>
        <dbReference type="SAM" id="MobiDB-lite"/>
    </source>
</evidence>
<organism evidence="3 4">
    <name type="scientific">Actinacidiphila alni</name>
    <dbReference type="NCBI Taxonomy" id="380248"/>
    <lineage>
        <taxon>Bacteria</taxon>
        <taxon>Bacillati</taxon>
        <taxon>Actinomycetota</taxon>
        <taxon>Actinomycetes</taxon>
        <taxon>Kitasatosporales</taxon>
        <taxon>Streptomycetaceae</taxon>
        <taxon>Actinacidiphila</taxon>
    </lineage>
</organism>
<dbReference type="Proteomes" id="UP000199323">
    <property type="component" value="Unassembled WGS sequence"/>
</dbReference>
<evidence type="ECO:0000259" key="2">
    <source>
        <dbReference type="PROSITE" id="PS50043"/>
    </source>
</evidence>
<dbReference type="SMART" id="SM00421">
    <property type="entry name" value="HTH_LUXR"/>
    <property type="match status" value="1"/>
</dbReference>
<dbReference type="Pfam" id="PF00196">
    <property type="entry name" value="GerE"/>
    <property type="match status" value="1"/>
</dbReference>
<evidence type="ECO:0000313" key="4">
    <source>
        <dbReference type="Proteomes" id="UP000199323"/>
    </source>
</evidence>
<gene>
    <name evidence="3" type="ORF">SAMN05216251_13052</name>
</gene>
<dbReference type="PRINTS" id="PR00038">
    <property type="entry name" value="HTHLUXR"/>
</dbReference>
<dbReference type="PANTHER" id="PTHR34293:SF1">
    <property type="entry name" value="HTH-TYPE TRANSCRIPTIONAL REGULATOR TRMBL2"/>
    <property type="match status" value="1"/>
</dbReference>
<proteinExistence type="predicted"/>
<keyword evidence="4" id="KW-1185">Reference proteome</keyword>
<dbReference type="Gene3D" id="1.10.10.10">
    <property type="entry name" value="Winged helix-like DNA-binding domain superfamily/Winged helix DNA-binding domain"/>
    <property type="match status" value="1"/>
</dbReference>
<dbReference type="STRING" id="380248.SAMN05216251_13052"/>
<dbReference type="GO" id="GO:0003677">
    <property type="term" value="F:DNA binding"/>
    <property type="evidence" value="ECO:0007669"/>
    <property type="project" value="InterPro"/>
</dbReference>
<dbReference type="InterPro" id="IPR000792">
    <property type="entry name" value="Tscrpt_reg_LuxR_C"/>
</dbReference>
<name>A0A1I2LQZ5_9ACTN</name>
<dbReference type="InterPro" id="IPR036388">
    <property type="entry name" value="WH-like_DNA-bd_sf"/>
</dbReference>
<dbReference type="EMBL" id="FONG01000030">
    <property type="protein sequence ID" value="SFF81543.1"/>
    <property type="molecule type" value="Genomic_DNA"/>
</dbReference>
<dbReference type="SUPFAM" id="SSF46894">
    <property type="entry name" value="C-terminal effector domain of the bipartite response regulators"/>
    <property type="match status" value="1"/>
</dbReference>
<feature type="domain" description="HTH luxR-type" evidence="2">
    <location>
        <begin position="264"/>
        <end position="329"/>
    </location>
</feature>
<feature type="region of interest" description="Disordered" evidence="1">
    <location>
        <begin position="332"/>
        <end position="357"/>
    </location>
</feature>
<dbReference type="InterPro" id="IPR051797">
    <property type="entry name" value="TrmB-like"/>
</dbReference>
<protein>
    <submittedName>
        <fullName evidence="3">Regulatory protein, luxR family</fullName>
    </submittedName>
</protein>
<dbReference type="PROSITE" id="PS50043">
    <property type="entry name" value="HTH_LUXR_2"/>
    <property type="match status" value="1"/>
</dbReference>
<reference evidence="3 4" key="1">
    <citation type="submission" date="2016-10" db="EMBL/GenBank/DDBJ databases">
        <authorList>
            <person name="de Groot N.N."/>
        </authorList>
    </citation>
    <scope>NUCLEOTIDE SEQUENCE [LARGE SCALE GENOMIC DNA]</scope>
    <source>
        <strain evidence="3 4">CGMCC 4.3510</strain>
    </source>
</reference>
<dbReference type="InterPro" id="IPR016032">
    <property type="entry name" value="Sig_transdc_resp-reg_C-effctor"/>
</dbReference>
<sequence>MRPVRDHQPFGLDAVAESVYRVLLLHPDSGPPQIAERLALAEDSVLGSLERLADLALVRPPGTTGRWRAVNPEAGLAALLARQEADAARRQSELERSRGALAGLIAEYALVHQSSSASGVEVISGLQDVRDRLEQLAADAVAEVLSFAPGGPQPAAVMAASRELDLQSLRRGVRMRTVYLDSVRNDQATVQYAEWLNELGGTVRTVPALPLRMIIADGSTAVVPLDPDDPGKGAVLLRSPGILAALCALFEQVWTRARPLGEAAQRDTHGLTDQERQLLQLLADGLTDERAAQRLGVSLRTVRRMMSALMTRMDSRSRFQAGIKVAALGWLGDTPPTAPTAPHTDITTPKRIAENSH</sequence>
<dbReference type="CDD" id="cd06170">
    <property type="entry name" value="LuxR_C_like"/>
    <property type="match status" value="1"/>
</dbReference>